<proteinExistence type="predicted"/>
<evidence type="ECO:0000256" key="1">
    <source>
        <dbReference type="SAM" id="MobiDB-lite"/>
    </source>
</evidence>
<evidence type="ECO:0000313" key="2">
    <source>
        <dbReference type="EMBL" id="GJN31305.1"/>
    </source>
</evidence>
<dbReference type="EMBL" id="BQKI01000082">
    <property type="protein sequence ID" value="GJN31305.1"/>
    <property type="molecule type" value="Genomic_DNA"/>
</dbReference>
<evidence type="ECO:0008006" key="4">
    <source>
        <dbReference type="Google" id="ProtNLM"/>
    </source>
</evidence>
<reference evidence="2" key="2">
    <citation type="submission" date="2021-12" db="EMBL/GenBank/DDBJ databases">
        <title>Resequencing data analysis of finger millet.</title>
        <authorList>
            <person name="Hatakeyama M."/>
            <person name="Aluri S."/>
            <person name="Balachadran M.T."/>
            <person name="Sivarajan S.R."/>
            <person name="Poveda L."/>
            <person name="Shimizu-Inatsugi R."/>
            <person name="Schlapbach R."/>
            <person name="Sreeman S.M."/>
            <person name="Shimizu K.K."/>
        </authorList>
    </citation>
    <scope>NUCLEOTIDE SEQUENCE</scope>
</reference>
<name>A0AAV5FAJ5_ELECO</name>
<feature type="region of interest" description="Disordered" evidence="1">
    <location>
        <begin position="1"/>
        <end position="122"/>
    </location>
</feature>
<dbReference type="Gene3D" id="2.40.70.10">
    <property type="entry name" value="Acid Proteases"/>
    <property type="match status" value="1"/>
</dbReference>
<keyword evidence="3" id="KW-1185">Reference proteome</keyword>
<sequence length="160" mass="17558">MHSSSNSRNDESSTSTLRWRKPALALRPGHAPARQQWQQHRGDRQGAPPFFTPSNPAHSSKAAATKPSRLGNEDAPLLRGSYGGSLRHGTLDTVGSSHPGLPPRRLSPLAPQPRPNGQERGEKNWGALTIIGNYQQQNMHVLYDLPNNMLSFVPARCDEV</sequence>
<dbReference type="Proteomes" id="UP001054889">
    <property type="component" value="Unassembled WGS sequence"/>
</dbReference>
<comment type="caution">
    <text evidence="2">The sequence shown here is derived from an EMBL/GenBank/DDBJ whole genome shotgun (WGS) entry which is preliminary data.</text>
</comment>
<evidence type="ECO:0000313" key="3">
    <source>
        <dbReference type="Proteomes" id="UP001054889"/>
    </source>
</evidence>
<dbReference type="AlphaFoldDB" id="A0AAV5FAJ5"/>
<protein>
    <recommendedName>
        <fullName evidence="4">Peptidase A1 domain-containing protein</fullName>
    </recommendedName>
</protein>
<reference evidence="2" key="1">
    <citation type="journal article" date="2018" name="DNA Res.">
        <title>Multiple hybrid de novo genome assembly of finger millet, an orphan allotetraploid crop.</title>
        <authorList>
            <person name="Hatakeyama M."/>
            <person name="Aluri S."/>
            <person name="Balachadran M.T."/>
            <person name="Sivarajan S.R."/>
            <person name="Patrignani A."/>
            <person name="Gruter S."/>
            <person name="Poveda L."/>
            <person name="Shimizu-Inatsugi R."/>
            <person name="Baeten J."/>
            <person name="Francoijs K.J."/>
            <person name="Nataraja K.N."/>
            <person name="Reddy Y.A.N."/>
            <person name="Phadnis S."/>
            <person name="Ravikumar R.L."/>
            <person name="Schlapbach R."/>
            <person name="Sreeman S.M."/>
            <person name="Shimizu K.K."/>
        </authorList>
    </citation>
    <scope>NUCLEOTIDE SEQUENCE</scope>
</reference>
<dbReference type="InterPro" id="IPR021109">
    <property type="entry name" value="Peptidase_aspartic_dom_sf"/>
</dbReference>
<dbReference type="SUPFAM" id="SSF50630">
    <property type="entry name" value="Acid proteases"/>
    <property type="match status" value="1"/>
</dbReference>
<gene>
    <name evidence="2" type="primary">gb19687</name>
    <name evidence="2" type="ORF">PR202_gb19687</name>
</gene>
<feature type="compositionally biased region" description="Low complexity" evidence="1">
    <location>
        <begin position="1"/>
        <end position="16"/>
    </location>
</feature>
<accession>A0AAV5FAJ5</accession>
<organism evidence="2 3">
    <name type="scientific">Eleusine coracana subsp. coracana</name>
    <dbReference type="NCBI Taxonomy" id="191504"/>
    <lineage>
        <taxon>Eukaryota</taxon>
        <taxon>Viridiplantae</taxon>
        <taxon>Streptophyta</taxon>
        <taxon>Embryophyta</taxon>
        <taxon>Tracheophyta</taxon>
        <taxon>Spermatophyta</taxon>
        <taxon>Magnoliopsida</taxon>
        <taxon>Liliopsida</taxon>
        <taxon>Poales</taxon>
        <taxon>Poaceae</taxon>
        <taxon>PACMAD clade</taxon>
        <taxon>Chloridoideae</taxon>
        <taxon>Cynodonteae</taxon>
        <taxon>Eleusininae</taxon>
        <taxon>Eleusine</taxon>
    </lineage>
</organism>